<reference evidence="2 3" key="1">
    <citation type="submission" date="2019-12" db="EMBL/GenBank/DDBJ databases">
        <authorList>
            <person name="Huq M.A."/>
        </authorList>
    </citation>
    <scope>NUCLEOTIDE SEQUENCE [LARGE SCALE GENOMIC DNA]</scope>
    <source>
        <strain evidence="2 3">MAH-34</strain>
    </source>
</reference>
<proteinExistence type="predicted"/>
<evidence type="ECO:0000313" key="2">
    <source>
        <dbReference type="EMBL" id="MVQ34230.1"/>
    </source>
</evidence>
<organism evidence="2 3">
    <name type="scientific">Paenibacillus anseongense</name>
    <dbReference type="NCBI Taxonomy" id="2682845"/>
    <lineage>
        <taxon>Bacteria</taxon>
        <taxon>Bacillati</taxon>
        <taxon>Bacillota</taxon>
        <taxon>Bacilli</taxon>
        <taxon>Bacillales</taxon>
        <taxon>Paenibacillaceae</taxon>
        <taxon>Paenibacillus</taxon>
    </lineage>
</organism>
<keyword evidence="3" id="KW-1185">Reference proteome</keyword>
<comment type="caution">
    <text evidence="2">The sequence shown here is derived from an EMBL/GenBank/DDBJ whole genome shotgun (WGS) entry which is preliminary data.</text>
</comment>
<accession>A0ABW9U8V9</accession>
<sequence length="80" mass="9127">MFQNLAAYSLHMSSYRAGEWMGMVDQVFALLGWIAAFGVVIGGVVALIARFVSRDSTKYDMIFLWDNRYTLEELELDEPV</sequence>
<evidence type="ECO:0000313" key="3">
    <source>
        <dbReference type="Proteomes" id="UP000467637"/>
    </source>
</evidence>
<feature type="transmembrane region" description="Helical" evidence="1">
    <location>
        <begin position="30"/>
        <end position="52"/>
    </location>
</feature>
<gene>
    <name evidence="2" type="ORF">GON05_06145</name>
</gene>
<protein>
    <submittedName>
        <fullName evidence="2">Uncharacterized protein</fullName>
    </submittedName>
</protein>
<name>A0ABW9U8V9_9BACL</name>
<keyword evidence="1" id="KW-0472">Membrane</keyword>
<dbReference type="Proteomes" id="UP000467637">
    <property type="component" value="Unassembled WGS sequence"/>
</dbReference>
<keyword evidence="1" id="KW-0812">Transmembrane</keyword>
<keyword evidence="1" id="KW-1133">Transmembrane helix</keyword>
<evidence type="ECO:0000256" key="1">
    <source>
        <dbReference type="SAM" id="Phobius"/>
    </source>
</evidence>
<dbReference type="EMBL" id="WSEM01000006">
    <property type="protein sequence ID" value="MVQ34230.1"/>
    <property type="molecule type" value="Genomic_DNA"/>
</dbReference>